<dbReference type="KEGG" id="hsal:JMJ58_11820"/>
<dbReference type="InterPro" id="IPR045396">
    <property type="entry name" value="DUF6517"/>
</dbReference>
<accession>A0A8T8DVL9</accession>
<reference evidence="2 3" key="1">
    <citation type="submission" date="2021-01" db="EMBL/GenBank/DDBJ databases">
        <title>Genome Sequence and Methylation Pattern of Haloterrigena salifodinae BOL5-1, An Extremely Halophilic Archaeon from a Bolivian Salt Mine.</title>
        <authorList>
            <person name="DasSarma P."/>
            <person name="Anton B.P."/>
            <person name="DasSarma S.L."/>
            <person name="von Ehrenheim H.A.L."/>
            <person name="Martinez F.L."/>
            <person name="Guzman D."/>
            <person name="Roberts R.J."/>
            <person name="DasSarma S."/>
        </authorList>
    </citation>
    <scope>NUCLEOTIDE SEQUENCE [LARGE SCALE GENOMIC DNA]</scope>
    <source>
        <strain evidence="2 3">BOL5-1</strain>
    </source>
</reference>
<dbReference type="Pfam" id="PF20127">
    <property type="entry name" value="DUF6517"/>
    <property type="match status" value="1"/>
</dbReference>
<dbReference type="Proteomes" id="UP000637819">
    <property type="component" value="Chromosome"/>
</dbReference>
<feature type="region of interest" description="Disordered" evidence="1">
    <location>
        <begin position="168"/>
        <end position="192"/>
    </location>
</feature>
<dbReference type="AlphaFoldDB" id="A0A8T8DVL9"/>
<protein>
    <submittedName>
        <fullName evidence="2">Uncharacterized protein</fullName>
    </submittedName>
</protein>
<sequence>MTFDLPEAVADSWRPLGTRTGETSAMLASITAETTVYERVVPAAGVDALEASDIPARSLFVVDVTVSPSPDDLGLSTTSVFSKAAPKARDQFVDTLESEGLAVEGTRNSLEFEASNGNGGSWYVLDVGYPVDGETSEEPDRIDAEAHVAVWPLESTFGMAGGVLPLEDGVRAETADSASSNDELGIDPERDRETIAQLIRTVDFDDNDESDDS</sequence>
<dbReference type="GeneID" id="62875822"/>
<dbReference type="EMBL" id="CP069188">
    <property type="protein sequence ID" value="QRV13644.1"/>
    <property type="molecule type" value="Genomic_DNA"/>
</dbReference>
<organism evidence="2 3">
    <name type="scientific">Haloterrigena salifodinae</name>
    <dbReference type="NCBI Taxonomy" id="2675099"/>
    <lineage>
        <taxon>Archaea</taxon>
        <taxon>Methanobacteriati</taxon>
        <taxon>Methanobacteriota</taxon>
        <taxon>Stenosarchaea group</taxon>
        <taxon>Halobacteria</taxon>
        <taxon>Halobacteriales</taxon>
        <taxon>Natrialbaceae</taxon>
        <taxon>Haloterrigena</taxon>
    </lineage>
</organism>
<evidence type="ECO:0000313" key="2">
    <source>
        <dbReference type="EMBL" id="QRV13644.1"/>
    </source>
</evidence>
<gene>
    <name evidence="2" type="ORF">JMJ58_11820</name>
</gene>
<keyword evidence="3" id="KW-1185">Reference proteome</keyword>
<dbReference type="RefSeq" id="WP_204746640.1">
    <property type="nucleotide sequence ID" value="NZ_CP069188.1"/>
</dbReference>
<evidence type="ECO:0000313" key="3">
    <source>
        <dbReference type="Proteomes" id="UP000637819"/>
    </source>
</evidence>
<proteinExistence type="predicted"/>
<evidence type="ECO:0000256" key="1">
    <source>
        <dbReference type="SAM" id="MobiDB-lite"/>
    </source>
</evidence>
<dbReference type="OrthoDB" id="169585at2157"/>
<name>A0A8T8DVL9_9EURY</name>